<proteinExistence type="inferred from homology"/>
<dbReference type="InterPro" id="IPR037278">
    <property type="entry name" value="ARFGAP/RecO"/>
</dbReference>
<dbReference type="InterPro" id="IPR012340">
    <property type="entry name" value="NA-bd_OB-fold"/>
</dbReference>
<dbReference type="Gene3D" id="2.40.50.140">
    <property type="entry name" value="Nucleic acid-binding proteins"/>
    <property type="match status" value="1"/>
</dbReference>
<evidence type="ECO:0000313" key="10">
    <source>
        <dbReference type="Proteomes" id="UP000595564"/>
    </source>
</evidence>
<dbReference type="Pfam" id="PF02565">
    <property type="entry name" value="RecO_C"/>
    <property type="match status" value="1"/>
</dbReference>
<dbReference type="PANTHER" id="PTHR33991">
    <property type="entry name" value="DNA REPAIR PROTEIN RECO"/>
    <property type="match status" value="1"/>
</dbReference>
<dbReference type="KEGG" id="thyd:TTHT_2081"/>
<dbReference type="HAMAP" id="MF_00201">
    <property type="entry name" value="RecO"/>
    <property type="match status" value="1"/>
</dbReference>
<dbReference type="Gene3D" id="1.20.1440.120">
    <property type="entry name" value="Recombination protein O, C-terminal domain"/>
    <property type="match status" value="1"/>
</dbReference>
<name>A0A7R6SZA3_9BACT</name>
<dbReference type="EMBL" id="AP017470">
    <property type="protein sequence ID" value="BBB33520.1"/>
    <property type="molecule type" value="Genomic_DNA"/>
</dbReference>
<sequence>MSVKIEKAYILKSFVINESDRVISVLNEKGEKISLVAKGGNRLKSRFQGKLEPFSFVKVEYFDRGKGGLNSLNNVELLENLQKWIKGDMKKFFALSFLNEVTDRFVYEKERNSKIFRLIKHVIDSLKDGVDLKLAISYFSIWMLKLSGVLSEFNEEIQCLNEILAKPLDKLDCKEPQTIFNFGLDLISKNSDKPLSSADMLKNLI</sequence>
<evidence type="ECO:0000256" key="4">
    <source>
        <dbReference type="ARBA" id="ARBA00023172"/>
    </source>
</evidence>
<comment type="similarity">
    <text evidence="1 7">Belongs to the RecO family.</text>
</comment>
<dbReference type="InterPro" id="IPR003717">
    <property type="entry name" value="RecO"/>
</dbReference>
<protein>
    <recommendedName>
        <fullName evidence="2 7">DNA repair protein RecO</fullName>
    </recommendedName>
    <alternativeName>
        <fullName evidence="6 7">Recombination protein O</fullName>
    </alternativeName>
</protein>
<comment type="function">
    <text evidence="7">Involved in DNA repair and RecF pathway recombination.</text>
</comment>
<feature type="domain" description="DNA replication/recombination mediator RecO N-terminal" evidence="8">
    <location>
        <begin position="1"/>
        <end position="80"/>
    </location>
</feature>
<dbReference type="InterPro" id="IPR042242">
    <property type="entry name" value="RecO_C"/>
</dbReference>
<dbReference type="GO" id="GO:0006302">
    <property type="term" value="P:double-strand break repair"/>
    <property type="evidence" value="ECO:0007669"/>
    <property type="project" value="TreeGrafter"/>
</dbReference>
<keyword evidence="5 7" id="KW-0234">DNA repair</keyword>
<evidence type="ECO:0000256" key="6">
    <source>
        <dbReference type="ARBA" id="ARBA00033409"/>
    </source>
</evidence>
<evidence type="ECO:0000256" key="2">
    <source>
        <dbReference type="ARBA" id="ARBA00021310"/>
    </source>
</evidence>
<dbReference type="InterPro" id="IPR022572">
    <property type="entry name" value="DNA_rep/recomb_RecO_N"/>
</dbReference>
<dbReference type="AlphaFoldDB" id="A0A7R6SZA3"/>
<keyword evidence="10" id="KW-1185">Reference proteome</keyword>
<evidence type="ECO:0000259" key="8">
    <source>
        <dbReference type="Pfam" id="PF11967"/>
    </source>
</evidence>
<dbReference type="PANTHER" id="PTHR33991:SF1">
    <property type="entry name" value="DNA REPAIR PROTEIN RECO"/>
    <property type="match status" value="1"/>
</dbReference>
<evidence type="ECO:0000256" key="7">
    <source>
        <dbReference type="HAMAP-Rule" id="MF_00201"/>
    </source>
</evidence>
<keyword evidence="4 7" id="KW-0233">DNA recombination</keyword>
<organism evidence="9 10">
    <name type="scientific">Thermotomaculum hydrothermale</name>
    <dbReference type="NCBI Taxonomy" id="981385"/>
    <lineage>
        <taxon>Bacteria</taxon>
        <taxon>Pseudomonadati</taxon>
        <taxon>Acidobacteriota</taxon>
        <taxon>Holophagae</taxon>
        <taxon>Thermotomaculales</taxon>
        <taxon>Thermotomaculaceae</taxon>
        <taxon>Thermotomaculum</taxon>
    </lineage>
</organism>
<dbReference type="RefSeq" id="WP_201327830.1">
    <property type="nucleotide sequence ID" value="NZ_AP017470.1"/>
</dbReference>
<dbReference type="Pfam" id="PF11967">
    <property type="entry name" value="RecO_N"/>
    <property type="match status" value="1"/>
</dbReference>
<dbReference type="SUPFAM" id="SSF57863">
    <property type="entry name" value="ArfGap/RecO-like zinc finger"/>
    <property type="match status" value="1"/>
</dbReference>
<evidence type="ECO:0000256" key="1">
    <source>
        <dbReference type="ARBA" id="ARBA00007452"/>
    </source>
</evidence>
<dbReference type="NCBIfam" id="TIGR00613">
    <property type="entry name" value="reco"/>
    <property type="match status" value="1"/>
</dbReference>
<gene>
    <name evidence="7" type="primary">recO</name>
    <name evidence="9" type="ORF">TTHT_2081</name>
</gene>
<keyword evidence="3 7" id="KW-0227">DNA damage</keyword>
<dbReference type="GO" id="GO:0006310">
    <property type="term" value="P:DNA recombination"/>
    <property type="evidence" value="ECO:0007669"/>
    <property type="project" value="UniProtKB-UniRule"/>
</dbReference>
<evidence type="ECO:0000256" key="3">
    <source>
        <dbReference type="ARBA" id="ARBA00022763"/>
    </source>
</evidence>
<evidence type="ECO:0000256" key="5">
    <source>
        <dbReference type="ARBA" id="ARBA00023204"/>
    </source>
</evidence>
<accession>A0A7R6SZA3</accession>
<reference evidence="9 10" key="1">
    <citation type="journal article" date="2012" name="Extremophiles">
        <title>Thermotomaculum hydrothermale gen. nov., sp. nov., a novel heterotrophic thermophile within the phylum Acidobacteria from a deep-sea hydrothermal vent chimney in the Southern Okinawa Trough.</title>
        <authorList>
            <person name="Izumi H."/>
            <person name="Nunoura T."/>
            <person name="Miyazaki M."/>
            <person name="Mino S."/>
            <person name="Toki T."/>
            <person name="Takai K."/>
            <person name="Sako Y."/>
            <person name="Sawabe T."/>
            <person name="Nakagawa S."/>
        </authorList>
    </citation>
    <scope>NUCLEOTIDE SEQUENCE [LARGE SCALE GENOMIC DNA]</scope>
    <source>
        <strain evidence="9 10">AC55</strain>
    </source>
</reference>
<evidence type="ECO:0000313" key="9">
    <source>
        <dbReference type="EMBL" id="BBB33520.1"/>
    </source>
</evidence>
<dbReference type="GO" id="GO:0043590">
    <property type="term" value="C:bacterial nucleoid"/>
    <property type="evidence" value="ECO:0007669"/>
    <property type="project" value="TreeGrafter"/>
</dbReference>
<dbReference type="SUPFAM" id="SSF50249">
    <property type="entry name" value="Nucleic acid-binding proteins"/>
    <property type="match status" value="1"/>
</dbReference>
<dbReference type="Proteomes" id="UP000595564">
    <property type="component" value="Chromosome"/>
</dbReference>